<feature type="compositionally biased region" description="Basic residues" evidence="1">
    <location>
        <begin position="188"/>
        <end position="200"/>
    </location>
</feature>
<dbReference type="OrthoDB" id="7551270at2759"/>
<organism evidence="2 3">
    <name type="scientific">Ooceraea biroi</name>
    <name type="common">Clonal raider ant</name>
    <name type="synonym">Cerapachys biroi</name>
    <dbReference type="NCBI Taxonomy" id="2015173"/>
    <lineage>
        <taxon>Eukaryota</taxon>
        <taxon>Metazoa</taxon>
        <taxon>Ecdysozoa</taxon>
        <taxon>Arthropoda</taxon>
        <taxon>Hexapoda</taxon>
        <taxon>Insecta</taxon>
        <taxon>Pterygota</taxon>
        <taxon>Neoptera</taxon>
        <taxon>Endopterygota</taxon>
        <taxon>Hymenoptera</taxon>
        <taxon>Apocrita</taxon>
        <taxon>Aculeata</taxon>
        <taxon>Formicoidea</taxon>
        <taxon>Formicidae</taxon>
        <taxon>Dorylinae</taxon>
        <taxon>Ooceraea</taxon>
    </lineage>
</organism>
<feature type="compositionally biased region" description="Basic and acidic residues" evidence="1">
    <location>
        <begin position="62"/>
        <end position="72"/>
    </location>
</feature>
<reference evidence="2 3" key="1">
    <citation type="journal article" date="2014" name="Curr. Biol.">
        <title>The genome of the clonal raider ant Cerapachys biroi.</title>
        <authorList>
            <person name="Oxley P.R."/>
            <person name="Ji L."/>
            <person name="Fetter-Pruneda I."/>
            <person name="McKenzie S.K."/>
            <person name="Li C."/>
            <person name="Hu H."/>
            <person name="Zhang G."/>
            <person name="Kronauer D.J."/>
        </authorList>
    </citation>
    <scope>NUCLEOTIDE SEQUENCE [LARGE SCALE GENOMIC DNA]</scope>
</reference>
<feature type="region of interest" description="Disordered" evidence="1">
    <location>
        <begin position="1"/>
        <end position="39"/>
    </location>
</feature>
<feature type="compositionally biased region" description="Basic residues" evidence="1">
    <location>
        <begin position="210"/>
        <end position="223"/>
    </location>
</feature>
<dbReference type="Proteomes" id="UP000053097">
    <property type="component" value="Unassembled WGS sequence"/>
</dbReference>
<name>A0A026WEG7_OOCBI</name>
<accession>A0A026WEG7</accession>
<gene>
    <name evidence="2" type="ORF">X777_06505</name>
</gene>
<feature type="compositionally biased region" description="Polar residues" evidence="1">
    <location>
        <begin position="256"/>
        <end position="266"/>
    </location>
</feature>
<evidence type="ECO:0000256" key="1">
    <source>
        <dbReference type="SAM" id="MobiDB-lite"/>
    </source>
</evidence>
<evidence type="ECO:0000313" key="2">
    <source>
        <dbReference type="EMBL" id="EZA53424.1"/>
    </source>
</evidence>
<feature type="region of interest" description="Disordered" evidence="1">
    <location>
        <begin position="182"/>
        <end position="307"/>
    </location>
</feature>
<keyword evidence="3" id="KW-1185">Reference proteome</keyword>
<feature type="compositionally biased region" description="Basic and acidic residues" evidence="1">
    <location>
        <begin position="267"/>
        <end position="293"/>
    </location>
</feature>
<dbReference type="EMBL" id="KK107293">
    <property type="protein sequence ID" value="EZA53424.1"/>
    <property type="molecule type" value="Genomic_DNA"/>
</dbReference>
<sequence>MIYFRPSSPGFNDSTKNVKERARYEPQRNLKGNDSPCGTDLSARLSFAKRAREVKAANEAAVFKEDYPRDDKSIEDDERPNRSRVSEPSRMYRKFISDAEKHGRRDVRISRVKGNLEQPSEHQNQVISDTHDDCRMSNQEEIRRKIKRKRISRGVQYDASAGRQSQTGFRFLLLNCFTSKSSGEKYNSTRKIKKREKRRNRREENDGSKNRKTKRRSPFKKLIRILTRDPKVQQDVSQCIPSTGDDFPGDKEETVDSNLQNKGASSNHEHGDDPRGESGVKIFDKTDSNDARRSASVNSDEENDVSKARRRLDSCIAGLNEIIGDACAIFAGDSGAARKNGCRTRDASDVGRRRVNF</sequence>
<dbReference type="AlphaFoldDB" id="A0A026WEG7"/>
<proteinExistence type="predicted"/>
<feature type="compositionally biased region" description="Basic and acidic residues" evidence="1">
    <location>
        <begin position="16"/>
        <end position="28"/>
    </location>
</feature>
<evidence type="ECO:0000313" key="3">
    <source>
        <dbReference type="Proteomes" id="UP000053097"/>
    </source>
</evidence>
<protein>
    <submittedName>
        <fullName evidence="2">Uncharacterized protein</fullName>
    </submittedName>
</protein>
<feature type="region of interest" description="Disordered" evidence="1">
    <location>
        <begin position="62"/>
        <end position="88"/>
    </location>
</feature>